<reference evidence="1" key="1">
    <citation type="submission" date="2023-10" db="EMBL/GenBank/DDBJ databases">
        <authorList>
            <person name="Rodriguez Cubillos JULIANA M."/>
            <person name="De Vega J."/>
        </authorList>
    </citation>
    <scope>NUCLEOTIDE SEQUENCE</scope>
</reference>
<dbReference type="Proteomes" id="UP001177021">
    <property type="component" value="Unassembled WGS sequence"/>
</dbReference>
<dbReference type="EMBL" id="CASHSV030000513">
    <property type="protein sequence ID" value="CAJ2666663.1"/>
    <property type="molecule type" value="Genomic_DNA"/>
</dbReference>
<proteinExistence type="predicted"/>
<protein>
    <submittedName>
        <fullName evidence="1">Uncharacterized protein</fullName>
    </submittedName>
</protein>
<comment type="caution">
    <text evidence="1">The sequence shown here is derived from an EMBL/GenBank/DDBJ whole genome shotgun (WGS) entry which is preliminary data.</text>
</comment>
<keyword evidence="2" id="KW-1185">Reference proteome</keyword>
<organism evidence="1 2">
    <name type="scientific">Trifolium pratense</name>
    <name type="common">Red clover</name>
    <dbReference type="NCBI Taxonomy" id="57577"/>
    <lineage>
        <taxon>Eukaryota</taxon>
        <taxon>Viridiplantae</taxon>
        <taxon>Streptophyta</taxon>
        <taxon>Embryophyta</taxon>
        <taxon>Tracheophyta</taxon>
        <taxon>Spermatophyta</taxon>
        <taxon>Magnoliopsida</taxon>
        <taxon>eudicotyledons</taxon>
        <taxon>Gunneridae</taxon>
        <taxon>Pentapetalae</taxon>
        <taxon>rosids</taxon>
        <taxon>fabids</taxon>
        <taxon>Fabales</taxon>
        <taxon>Fabaceae</taxon>
        <taxon>Papilionoideae</taxon>
        <taxon>50 kb inversion clade</taxon>
        <taxon>NPAAA clade</taxon>
        <taxon>Hologalegina</taxon>
        <taxon>IRL clade</taxon>
        <taxon>Trifolieae</taxon>
        <taxon>Trifolium</taxon>
    </lineage>
</organism>
<accession>A0ACB0LE47</accession>
<evidence type="ECO:0000313" key="2">
    <source>
        <dbReference type="Proteomes" id="UP001177021"/>
    </source>
</evidence>
<evidence type="ECO:0000313" key="1">
    <source>
        <dbReference type="EMBL" id="CAJ2666663.1"/>
    </source>
</evidence>
<name>A0ACB0LE47_TRIPR</name>
<gene>
    <name evidence="1" type="ORF">MILVUS5_LOCUS31431</name>
</gene>
<sequence length="343" mass="38013">MKMEASVAAAAVEKIIGYTFRNKKLLEEALTHTSIREAVSYKRLEFVGGAVLGLAISNYLFHTYTSIDPHHLSLLRDANVSTKKLACAAVYRGLHYYVRHNTSSIDDQIREFVDAVEREKDCAVVLYGGSVKAPKILADIIESIAAAVYSDVDFDLKKSWVVIRGLLEPIATLDDLQQKLQPVVMLYEICEKSGKKLDIRQWGNGAKSTASVYVDEELVALASSDRKDIAKLDAAKLALHKLEPVLPSVTVADFCTSFDGTFDIEAAKQKLHKICEMKNWTKPVYSIEKDEGNAQNKIYVAAVEIATPDGRLRMLGDEKSRLKVAQNSAASLMIRGLQQGKYL</sequence>